<dbReference type="AlphaFoldDB" id="A0A9P7DCK3"/>
<evidence type="ECO:0000313" key="2">
    <source>
        <dbReference type="EMBL" id="KAG1788580.1"/>
    </source>
</evidence>
<comment type="caution">
    <text evidence="2">The sequence shown here is derived from an EMBL/GenBank/DDBJ whole genome shotgun (WGS) entry which is preliminary data.</text>
</comment>
<evidence type="ECO:0000313" key="3">
    <source>
        <dbReference type="Proteomes" id="UP000719766"/>
    </source>
</evidence>
<keyword evidence="3" id="KW-1185">Reference proteome</keyword>
<feature type="signal peptide" evidence="1">
    <location>
        <begin position="1"/>
        <end position="21"/>
    </location>
</feature>
<evidence type="ECO:0000256" key="1">
    <source>
        <dbReference type="SAM" id="SignalP"/>
    </source>
</evidence>
<accession>A0A9P7DCK3</accession>
<dbReference type="RefSeq" id="XP_041155778.1">
    <property type="nucleotide sequence ID" value="XM_041311843.1"/>
</dbReference>
<gene>
    <name evidence="2" type="ORF">HD556DRAFT_855638</name>
</gene>
<name>A0A9P7DCK3_9AGAM</name>
<organism evidence="2 3">
    <name type="scientific">Suillus plorans</name>
    <dbReference type="NCBI Taxonomy" id="116603"/>
    <lineage>
        <taxon>Eukaryota</taxon>
        <taxon>Fungi</taxon>
        <taxon>Dikarya</taxon>
        <taxon>Basidiomycota</taxon>
        <taxon>Agaricomycotina</taxon>
        <taxon>Agaricomycetes</taxon>
        <taxon>Agaricomycetidae</taxon>
        <taxon>Boletales</taxon>
        <taxon>Suillineae</taxon>
        <taxon>Suillaceae</taxon>
        <taxon>Suillus</taxon>
    </lineage>
</organism>
<dbReference type="EMBL" id="JABBWE010000067">
    <property type="protein sequence ID" value="KAG1788580.1"/>
    <property type="molecule type" value="Genomic_DNA"/>
</dbReference>
<reference evidence="2" key="1">
    <citation type="journal article" date="2020" name="New Phytol.">
        <title>Comparative genomics reveals dynamic genome evolution in host specialist ectomycorrhizal fungi.</title>
        <authorList>
            <person name="Lofgren L.A."/>
            <person name="Nguyen N.H."/>
            <person name="Vilgalys R."/>
            <person name="Ruytinx J."/>
            <person name="Liao H.L."/>
            <person name="Branco S."/>
            <person name="Kuo A."/>
            <person name="LaButti K."/>
            <person name="Lipzen A."/>
            <person name="Andreopoulos W."/>
            <person name="Pangilinan J."/>
            <person name="Riley R."/>
            <person name="Hundley H."/>
            <person name="Na H."/>
            <person name="Barry K."/>
            <person name="Grigoriev I.V."/>
            <person name="Stajich J.E."/>
            <person name="Kennedy P.G."/>
        </authorList>
    </citation>
    <scope>NUCLEOTIDE SEQUENCE</scope>
    <source>
        <strain evidence="2">S12</strain>
    </source>
</reference>
<dbReference type="GeneID" id="64605607"/>
<sequence length="70" mass="7344">MRFFFLTFIVGLTASILSVTAKRPNCSPPGGICVTDSNCCESNDTCNGGVCELAASLPTRRSDTLLNAAD</sequence>
<keyword evidence="1" id="KW-0732">Signal</keyword>
<feature type="chain" id="PRO_5040370096" evidence="1">
    <location>
        <begin position="22"/>
        <end position="70"/>
    </location>
</feature>
<protein>
    <submittedName>
        <fullName evidence="2">Uncharacterized protein</fullName>
    </submittedName>
</protein>
<dbReference type="Proteomes" id="UP000719766">
    <property type="component" value="Unassembled WGS sequence"/>
</dbReference>
<proteinExistence type="predicted"/>
<dbReference type="OrthoDB" id="2682813at2759"/>